<dbReference type="InterPro" id="IPR010559">
    <property type="entry name" value="Sig_transdc_His_kin_internal"/>
</dbReference>
<comment type="caution">
    <text evidence="9">The sequence shown here is derived from an EMBL/GenBank/DDBJ whole genome shotgun (WGS) entry which is preliminary data.</text>
</comment>
<feature type="domain" description="Histidine kinase" evidence="8">
    <location>
        <begin position="491"/>
        <end position="587"/>
    </location>
</feature>
<keyword evidence="7" id="KW-0472">Membrane</keyword>
<gene>
    <name evidence="9" type="ORF">E6C55_05325</name>
</gene>
<keyword evidence="10" id="KW-1185">Reference proteome</keyword>
<evidence type="ECO:0000256" key="6">
    <source>
        <dbReference type="SAM" id="MobiDB-lite"/>
    </source>
</evidence>
<evidence type="ECO:0000313" key="9">
    <source>
        <dbReference type="EMBL" id="THF83278.1"/>
    </source>
</evidence>
<dbReference type="Pfam" id="PF06580">
    <property type="entry name" value="His_kinase"/>
    <property type="match status" value="1"/>
</dbReference>
<evidence type="ECO:0000256" key="4">
    <source>
        <dbReference type="ARBA" id="ARBA00022840"/>
    </source>
</evidence>
<evidence type="ECO:0000256" key="2">
    <source>
        <dbReference type="ARBA" id="ARBA00022741"/>
    </source>
</evidence>
<feature type="compositionally biased region" description="Basic and acidic residues" evidence="6">
    <location>
        <begin position="587"/>
        <end position="601"/>
    </location>
</feature>
<keyword evidence="4" id="KW-0067">ATP-binding</keyword>
<keyword evidence="1" id="KW-0808">Transferase</keyword>
<dbReference type="GO" id="GO:0005524">
    <property type="term" value="F:ATP binding"/>
    <property type="evidence" value="ECO:0007669"/>
    <property type="project" value="UniProtKB-KW"/>
</dbReference>
<evidence type="ECO:0000256" key="7">
    <source>
        <dbReference type="SAM" id="Phobius"/>
    </source>
</evidence>
<keyword evidence="3 9" id="KW-0418">Kinase</keyword>
<evidence type="ECO:0000313" key="10">
    <source>
        <dbReference type="Proteomes" id="UP000310636"/>
    </source>
</evidence>
<accession>A0A4S4C6Q0</accession>
<protein>
    <submittedName>
        <fullName evidence="9">Sensor histidine kinase</fullName>
    </submittedName>
</protein>
<dbReference type="SUPFAM" id="SSF55874">
    <property type="entry name" value="ATPase domain of HSP90 chaperone/DNA topoisomerase II/histidine kinase"/>
    <property type="match status" value="1"/>
</dbReference>
<dbReference type="Gene3D" id="3.30.565.10">
    <property type="entry name" value="Histidine kinase-like ATPase, C-terminal domain"/>
    <property type="match status" value="1"/>
</dbReference>
<dbReference type="PROSITE" id="PS50109">
    <property type="entry name" value="HIS_KIN"/>
    <property type="match status" value="1"/>
</dbReference>
<proteinExistence type="predicted"/>
<dbReference type="Gene3D" id="6.10.340.10">
    <property type="match status" value="1"/>
</dbReference>
<dbReference type="GO" id="GO:0000155">
    <property type="term" value="F:phosphorelay sensor kinase activity"/>
    <property type="evidence" value="ECO:0007669"/>
    <property type="project" value="InterPro"/>
</dbReference>
<evidence type="ECO:0000256" key="1">
    <source>
        <dbReference type="ARBA" id="ARBA00022679"/>
    </source>
</evidence>
<dbReference type="SMART" id="SM00387">
    <property type="entry name" value="HATPase_c"/>
    <property type="match status" value="1"/>
</dbReference>
<dbReference type="AlphaFoldDB" id="A0A4S4C6Q0"/>
<dbReference type="OrthoDB" id="9776552at2"/>
<reference evidence="9 10" key="1">
    <citation type="submission" date="2019-04" db="EMBL/GenBank/DDBJ databases">
        <title>Cohnella sp. nov. isolated from preserved vegetables.</title>
        <authorList>
            <person name="Lin S.-Y."/>
            <person name="Hung M.-H."/>
            <person name="Young C.-C."/>
        </authorList>
    </citation>
    <scope>NUCLEOTIDE SEQUENCE [LARGE SCALE GENOMIC DNA]</scope>
    <source>
        <strain evidence="9 10">CC-MHH1044</strain>
    </source>
</reference>
<dbReference type="RefSeq" id="WP_136368758.1">
    <property type="nucleotide sequence ID" value="NZ_SSOB01000005.1"/>
</dbReference>
<keyword evidence="7" id="KW-1133">Transmembrane helix</keyword>
<dbReference type="InterPro" id="IPR036890">
    <property type="entry name" value="HATPase_C_sf"/>
</dbReference>
<dbReference type="Pfam" id="PF02518">
    <property type="entry name" value="HATPase_c"/>
    <property type="match status" value="1"/>
</dbReference>
<dbReference type="GO" id="GO:0016020">
    <property type="term" value="C:membrane"/>
    <property type="evidence" value="ECO:0007669"/>
    <property type="project" value="InterPro"/>
</dbReference>
<dbReference type="EMBL" id="SSOB01000005">
    <property type="protein sequence ID" value="THF83278.1"/>
    <property type="molecule type" value="Genomic_DNA"/>
</dbReference>
<feature type="transmembrane region" description="Helical" evidence="7">
    <location>
        <begin position="21"/>
        <end position="41"/>
    </location>
</feature>
<dbReference type="InterPro" id="IPR003594">
    <property type="entry name" value="HATPase_dom"/>
</dbReference>
<organism evidence="9 10">
    <name type="scientific">Cohnella fermenti</name>
    <dbReference type="NCBI Taxonomy" id="2565925"/>
    <lineage>
        <taxon>Bacteria</taxon>
        <taxon>Bacillati</taxon>
        <taxon>Bacillota</taxon>
        <taxon>Bacilli</taxon>
        <taxon>Bacillales</taxon>
        <taxon>Paenibacillaceae</taxon>
        <taxon>Cohnella</taxon>
    </lineage>
</organism>
<evidence type="ECO:0000256" key="5">
    <source>
        <dbReference type="ARBA" id="ARBA00023012"/>
    </source>
</evidence>
<dbReference type="InterPro" id="IPR050640">
    <property type="entry name" value="Bact_2-comp_sensor_kinase"/>
</dbReference>
<name>A0A4S4C6Q0_9BACL</name>
<evidence type="ECO:0000259" key="8">
    <source>
        <dbReference type="PROSITE" id="PS50109"/>
    </source>
</evidence>
<dbReference type="InterPro" id="IPR005467">
    <property type="entry name" value="His_kinase_dom"/>
</dbReference>
<dbReference type="PANTHER" id="PTHR34220">
    <property type="entry name" value="SENSOR HISTIDINE KINASE YPDA"/>
    <property type="match status" value="1"/>
</dbReference>
<keyword evidence="5" id="KW-0902">Two-component regulatory system</keyword>
<evidence type="ECO:0000256" key="3">
    <source>
        <dbReference type="ARBA" id="ARBA00022777"/>
    </source>
</evidence>
<feature type="region of interest" description="Disordered" evidence="6">
    <location>
        <begin position="579"/>
        <end position="601"/>
    </location>
</feature>
<keyword evidence="7" id="KW-0812">Transmembrane</keyword>
<keyword evidence="2" id="KW-0547">Nucleotide-binding</keyword>
<dbReference type="PANTHER" id="PTHR34220:SF7">
    <property type="entry name" value="SENSOR HISTIDINE KINASE YPDA"/>
    <property type="match status" value="1"/>
</dbReference>
<feature type="transmembrane region" description="Helical" evidence="7">
    <location>
        <begin position="309"/>
        <end position="332"/>
    </location>
</feature>
<dbReference type="Proteomes" id="UP000310636">
    <property type="component" value="Unassembled WGS sequence"/>
</dbReference>
<sequence>MTKRIRAYLNSFRLQRIRSRFLTAMIAVSLPPLIVLGYVSFNIAKDTLVDNHIETIQSHLKTSSEMADLLFKSVIDMNRIILSSDELRQQLDESGNAEGTGAEVIDVTTANRLQNLVVTNLFDTQYIQSICLFDRKFRSACYGRSELAGPYGSEGARGLIAGTDWYLKSLAANGKEVFFGYNVLEEDLSGDSFSSVKILRDPNQLSGPNLGFLVINIRRSLFSQTVNEGEDSGFWVLDADREPPLLVYDHHPELTAGAGIGQEATDPFRSLTEAGYLYSRYLNATSGWQFVHYVREETLLKQSNRIGTFTMLLAAFMAVIALLVSYFVSGSITRPLLQLKKMIVDWAKGHPAEGSKEAAFVADEVGVIGQTFRRLSSEYQLMGERLLQSQLKEREAELRSLQSQIKPHFLYNTLDSIYWMALLEEKQDIAQMALSLSESFKLSLNKGKETIPVFKELKHIEHYMIIQNLRYDNRFRYIADIDPEIMGYEIMKLLLQPLVENSIYHGLEPKVGSGTITLTGRKEGEALLFAVADDGVGMEDIGRTEQGYGIRNVKERLALYYGEGSSFVIESKPGEGTRITMRLPRKGRGEGGGENGGEKHA</sequence>